<name>A0A392UXY1_9FABA</name>
<sequence>VDLALVPTVASVFGDPISGASATASAFVSALGSMSLSSSSVKLITGLLELLPDTNPRIFLHQL</sequence>
<protein>
    <submittedName>
        <fullName evidence="1">Uncharacterized protein</fullName>
    </submittedName>
</protein>
<dbReference type="Proteomes" id="UP000265520">
    <property type="component" value="Unassembled WGS sequence"/>
</dbReference>
<comment type="caution">
    <text evidence="1">The sequence shown here is derived from an EMBL/GenBank/DDBJ whole genome shotgun (WGS) entry which is preliminary data.</text>
</comment>
<proteinExistence type="predicted"/>
<evidence type="ECO:0000313" key="2">
    <source>
        <dbReference type="Proteomes" id="UP000265520"/>
    </source>
</evidence>
<reference evidence="1 2" key="1">
    <citation type="journal article" date="2018" name="Front. Plant Sci.">
        <title>Red Clover (Trifolium pratense) and Zigzag Clover (T. medium) - A Picture of Genomic Similarities and Differences.</title>
        <authorList>
            <person name="Dluhosova J."/>
            <person name="Istvanek J."/>
            <person name="Nedelnik J."/>
            <person name="Repkova J."/>
        </authorList>
    </citation>
    <scope>NUCLEOTIDE SEQUENCE [LARGE SCALE GENOMIC DNA]</scope>
    <source>
        <strain evidence="2">cv. 10/8</strain>
        <tissue evidence="1">Leaf</tissue>
    </source>
</reference>
<keyword evidence="2" id="KW-1185">Reference proteome</keyword>
<organism evidence="1 2">
    <name type="scientific">Trifolium medium</name>
    <dbReference type="NCBI Taxonomy" id="97028"/>
    <lineage>
        <taxon>Eukaryota</taxon>
        <taxon>Viridiplantae</taxon>
        <taxon>Streptophyta</taxon>
        <taxon>Embryophyta</taxon>
        <taxon>Tracheophyta</taxon>
        <taxon>Spermatophyta</taxon>
        <taxon>Magnoliopsida</taxon>
        <taxon>eudicotyledons</taxon>
        <taxon>Gunneridae</taxon>
        <taxon>Pentapetalae</taxon>
        <taxon>rosids</taxon>
        <taxon>fabids</taxon>
        <taxon>Fabales</taxon>
        <taxon>Fabaceae</taxon>
        <taxon>Papilionoideae</taxon>
        <taxon>50 kb inversion clade</taxon>
        <taxon>NPAAA clade</taxon>
        <taxon>Hologalegina</taxon>
        <taxon>IRL clade</taxon>
        <taxon>Trifolieae</taxon>
        <taxon>Trifolium</taxon>
    </lineage>
</organism>
<accession>A0A392UXY1</accession>
<dbReference type="AlphaFoldDB" id="A0A392UXY1"/>
<evidence type="ECO:0000313" key="1">
    <source>
        <dbReference type="EMBL" id="MCI80894.1"/>
    </source>
</evidence>
<feature type="non-terminal residue" evidence="1">
    <location>
        <position position="1"/>
    </location>
</feature>
<dbReference type="EMBL" id="LXQA011005762">
    <property type="protein sequence ID" value="MCI80894.1"/>
    <property type="molecule type" value="Genomic_DNA"/>
</dbReference>